<dbReference type="Pfam" id="PF23868">
    <property type="entry name" value="Mmc1_C"/>
    <property type="match status" value="1"/>
</dbReference>
<dbReference type="PROSITE" id="PS01159">
    <property type="entry name" value="WW_DOMAIN_1"/>
    <property type="match status" value="1"/>
</dbReference>
<dbReference type="SUPFAM" id="SSF51045">
    <property type="entry name" value="WW domain"/>
    <property type="match status" value="1"/>
</dbReference>
<reference evidence="3 4" key="1">
    <citation type="submission" date="2016-05" db="EMBL/GenBank/DDBJ databases">
        <title>A degradative enzymes factory behind the ericoid mycorrhizal symbiosis.</title>
        <authorList>
            <consortium name="DOE Joint Genome Institute"/>
            <person name="Martino E."/>
            <person name="Morin E."/>
            <person name="Grelet G."/>
            <person name="Kuo A."/>
            <person name="Kohler A."/>
            <person name="Daghino S."/>
            <person name="Barry K."/>
            <person name="Choi C."/>
            <person name="Cichocki N."/>
            <person name="Clum A."/>
            <person name="Copeland A."/>
            <person name="Hainaut M."/>
            <person name="Haridas S."/>
            <person name="Labutti K."/>
            <person name="Lindquist E."/>
            <person name="Lipzen A."/>
            <person name="Khouja H.-R."/>
            <person name="Murat C."/>
            <person name="Ohm R."/>
            <person name="Olson A."/>
            <person name="Spatafora J."/>
            <person name="Veneault-Fourrey C."/>
            <person name="Henrissat B."/>
            <person name="Grigoriev I."/>
            <person name="Martin F."/>
            <person name="Perotto S."/>
        </authorList>
    </citation>
    <scope>NUCLEOTIDE SEQUENCE [LARGE SCALE GENOMIC DNA]</scope>
    <source>
        <strain evidence="3 4">UAMH 7357</strain>
    </source>
</reference>
<feature type="domain" description="WW" evidence="2">
    <location>
        <begin position="760"/>
        <end position="794"/>
    </location>
</feature>
<evidence type="ECO:0000313" key="4">
    <source>
        <dbReference type="Proteomes" id="UP000235672"/>
    </source>
</evidence>
<dbReference type="Proteomes" id="UP000235672">
    <property type="component" value="Unassembled WGS sequence"/>
</dbReference>
<proteinExistence type="predicted"/>
<dbReference type="AlphaFoldDB" id="A0A2J6PFU6"/>
<keyword evidence="4" id="KW-1185">Reference proteome</keyword>
<dbReference type="STRING" id="1745343.A0A2J6PFU6"/>
<evidence type="ECO:0000259" key="2">
    <source>
        <dbReference type="PROSITE" id="PS50020"/>
    </source>
</evidence>
<organism evidence="3 4">
    <name type="scientific">Hyaloscypha hepaticicola</name>
    <dbReference type="NCBI Taxonomy" id="2082293"/>
    <lineage>
        <taxon>Eukaryota</taxon>
        <taxon>Fungi</taxon>
        <taxon>Dikarya</taxon>
        <taxon>Ascomycota</taxon>
        <taxon>Pezizomycotina</taxon>
        <taxon>Leotiomycetes</taxon>
        <taxon>Helotiales</taxon>
        <taxon>Hyaloscyphaceae</taxon>
        <taxon>Hyaloscypha</taxon>
    </lineage>
</organism>
<feature type="compositionally biased region" description="Polar residues" evidence="1">
    <location>
        <begin position="868"/>
        <end position="879"/>
    </location>
</feature>
<accession>A0A2J6PFU6</accession>
<name>A0A2J6PFU6_9HELO</name>
<dbReference type="PANTHER" id="PTHR38644:SF1">
    <property type="entry name" value="EXPRESSED PROTEIN"/>
    <property type="match status" value="1"/>
</dbReference>
<feature type="region of interest" description="Disordered" evidence="1">
    <location>
        <begin position="649"/>
        <end position="763"/>
    </location>
</feature>
<feature type="compositionally biased region" description="Polar residues" evidence="1">
    <location>
        <begin position="57"/>
        <end position="75"/>
    </location>
</feature>
<feature type="compositionally biased region" description="Low complexity" evidence="1">
    <location>
        <begin position="853"/>
        <end position="867"/>
    </location>
</feature>
<evidence type="ECO:0000256" key="1">
    <source>
        <dbReference type="SAM" id="MobiDB-lite"/>
    </source>
</evidence>
<dbReference type="PANTHER" id="PTHR38644">
    <property type="entry name" value="EXPRESSED PROTEIN"/>
    <property type="match status" value="1"/>
</dbReference>
<feature type="compositionally biased region" description="Low complexity" evidence="1">
    <location>
        <begin position="805"/>
        <end position="817"/>
    </location>
</feature>
<feature type="compositionally biased region" description="Basic and acidic residues" evidence="1">
    <location>
        <begin position="659"/>
        <end position="711"/>
    </location>
</feature>
<gene>
    <name evidence="3" type="ORF">NA56DRAFT_695204</name>
</gene>
<dbReference type="InterPro" id="IPR056196">
    <property type="entry name" value="Mmc1_C"/>
</dbReference>
<feature type="region of interest" description="Disordered" evidence="1">
    <location>
        <begin position="791"/>
        <end position="948"/>
    </location>
</feature>
<dbReference type="InterPro" id="IPR001202">
    <property type="entry name" value="WW_dom"/>
</dbReference>
<dbReference type="Pfam" id="PF23867">
    <property type="entry name" value="Mmc1_N"/>
    <property type="match status" value="1"/>
</dbReference>
<dbReference type="EMBL" id="KZ613540">
    <property type="protein sequence ID" value="PMD12894.1"/>
    <property type="molecule type" value="Genomic_DNA"/>
</dbReference>
<evidence type="ECO:0000313" key="3">
    <source>
        <dbReference type="EMBL" id="PMD12894.1"/>
    </source>
</evidence>
<feature type="region of interest" description="Disordered" evidence="1">
    <location>
        <begin position="55"/>
        <end position="75"/>
    </location>
</feature>
<sequence>MPPRLLRLASGRSSIIGLPIPARSQHVCLICSVARASIRPSKRPRAPQLGQLRIRARNQSTVPNTSSTDITTSKPSIDPRTNLRNALADLQQDASGFVNISRLQLAIRGLEQEPGQESIRIGILGLADGGNSLQRAKQLLRLLVVDPLKTEEEWERILVDDQQGRPVLIKVGPNGADDTAYGSRLVQELHVSSPMLNEHKLELLVLEMDPPGEEGSFTDAVMVPTMEIPTSSTGRYTPVTTPVHKSLIVADGLLGATSVLSYPSDIDQEIIGSVVNLHVGTAEERAALPFRTVDIGQGTEALQTFRQSVDNALDYERGWFASGLPEIQKWIKSGTAPTDGLTKPPVLKLVESLIQSTSIAISAEQARRLNVALEAKVSPSDIQNLRQELSRWAERAHTELRDQLDIAFEGQRWRKLGWWKLFWRVDDVSMISTDILQQRFLAEAEKELIFLSGRIAESGVAEELSSQVETKNWAYKPVVKKQAEAQFGSEPPPPVLRDLIEHQDHLPIRTKLPPWPLHIPATRDYLAQETVPALQALAQKLVLQTLSTSSLASVFAGLMYVSSVSTGLYECGAVAALGVVWSLRRMQGKWETARKFWEGEVREEGRRAVRGVEGVVSDVLVTSQPRLEGDAELQRAREAVSRAEAALAAKMPSAVNEGAEEREAASSPRDQDVSPRPAPDVEKRPAEDDLSEGETRSDNEDSRDNSERGDTVKTSQRDANWVEDHNAMNKPSSTDRTTEAPPLPEEEIPPLPAEDPPAATEQDDGWAPIWEESAQAFYFYNRFTGATQWTNPRVPDAAQPPPPGVAAAAYSPAVPAPTEAPSTSGYNPAIHGDYDPTAWYAQPSAPPEPPASGAPADPAAQYAATAQFNRFTGRFQNPDLNPENFNDENKSKRQMNAFFDVDAAANSHDGRSLKAERSGKKLSKTELKQFKEKRKAKKEEKRRAWLRD</sequence>
<feature type="compositionally biased region" description="Basic and acidic residues" evidence="1">
    <location>
        <begin position="908"/>
        <end position="930"/>
    </location>
</feature>
<feature type="compositionally biased region" description="Basic and acidic residues" evidence="1">
    <location>
        <begin position="937"/>
        <end position="948"/>
    </location>
</feature>
<dbReference type="OrthoDB" id="5319015at2759"/>
<protein>
    <recommendedName>
        <fullName evidence="2">WW domain-containing protein</fullName>
    </recommendedName>
</protein>
<dbReference type="PROSITE" id="PS50020">
    <property type="entry name" value="WW_DOMAIN_2"/>
    <property type="match status" value="1"/>
</dbReference>
<dbReference type="InterPro" id="IPR036020">
    <property type="entry name" value="WW_dom_sf"/>
</dbReference>
<dbReference type="Gene3D" id="2.20.70.10">
    <property type="match status" value="1"/>
</dbReference>